<dbReference type="InterPro" id="IPR054216">
    <property type="entry name" value="DUF6930"/>
</dbReference>
<protein>
    <submittedName>
        <fullName evidence="3">Uncharacterized protein</fullName>
    </submittedName>
</protein>
<dbReference type="Pfam" id="PF23988">
    <property type="entry name" value="DUF7309"/>
    <property type="match status" value="1"/>
</dbReference>
<dbReference type="RefSeq" id="WP_320001250.1">
    <property type="nucleotide sequence ID" value="NZ_CP138348.1"/>
</dbReference>
<evidence type="ECO:0000259" key="1">
    <source>
        <dbReference type="Pfam" id="PF22007"/>
    </source>
</evidence>
<feature type="domain" description="DUF7309" evidence="2">
    <location>
        <begin position="162"/>
        <end position="247"/>
    </location>
</feature>
<feature type="domain" description="DUF6930" evidence="1">
    <location>
        <begin position="8"/>
        <end position="133"/>
    </location>
</feature>
<name>A0AAF1C4X5_9CHRO</name>
<dbReference type="EMBL" id="CP138348">
    <property type="protein sequence ID" value="WPF87911.1"/>
    <property type="molecule type" value="Genomic_DNA"/>
</dbReference>
<dbReference type="Pfam" id="PF22007">
    <property type="entry name" value="DUF6930"/>
    <property type="match status" value="1"/>
</dbReference>
<dbReference type="AlphaFoldDB" id="A0AAF1C4X5"/>
<sequence length="561" mass="64331">MTSLPESTLTRLQRIPQVPSVWEGDRLPILGMMDNLEPEIAENSDCIIWLDGSEGFVRSMDIVRATIGPEAVVRALLKAMENPHNPAQPARPQKIIVKDRELQFFLRGVLQDLDIKVDYQPELPLLDELWVNFQNNKPQSNTHISRKLISALEDVALSLIWKQQPWQFLSEEEIIRIDINQWNIDSLYACVMGMLGQEFGIILYRSLDSLKSFRQRVIDLSESEEEGELESTFLQQDCWFLNFNEEEIETSSFQWHKRDNDVSAIFGSIHPYEGIRSLKEEEEIYPIYVALKSLGLFIQDNEEFLILDEVDLLKNEYIIDLPLEDDSIKVSVSTMPELTEELESAFDDDDDDDYLYDDDDEDEDEDFPIYDDLIPAGTLVSFLEIEGDFLRFFDDKSFSCIHKDAGCTVVPEGIASIQKKVSDQGFPAIILQTTRPKAKELINNLQEEEGVLQITFGQGYDPYEDESYELGILETGDNNHYIFAQFPQYSGQKGEKNWSLIIENWIKKVAQFDGYCGILIAMGSTGASRGNPQPKDLLHLFYCRFTSAESLGLKRLIMSLE</sequence>
<organism evidence="3">
    <name type="scientific">Cyanobacterium aponinum AL20115</name>
    <dbReference type="NCBI Taxonomy" id="3090662"/>
    <lineage>
        <taxon>Bacteria</taxon>
        <taxon>Bacillati</taxon>
        <taxon>Cyanobacteriota</taxon>
        <taxon>Cyanophyceae</taxon>
        <taxon>Oscillatoriophycideae</taxon>
        <taxon>Chroococcales</taxon>
        <taxon>Geminocystaceae</taxon>
        <taxon>Cyanobacterium</taxon>
    </lineage>
</organism>
<gene>
    <name evidence="3" type="ORF">SAY89_14065</name>
</gene>
<proteinExistence type="predicted"/>
<dbReference type="InterPro" id="IPR055733">
    <property type="entry name" value="DUF7309"/>
</dbReference>
<evidence type="ECO:0000313" key="3">
    <source>
        <dbReference type="EMBL" id="WPF87911.1"/>
    </source>
</evidence>
<evidence type="ECO:0000259" key="2">
    <source>
        <dbReference type="Pfam" id="PF23988"/>
    </source>
</evidence>
<accession>A0AAF1C4X5</accession>
<reference evidence="3" key="1">
    <citation type="submission" date="2023-11" db="EMBL/GenBank/DDBJ databases">
        <title>Genome sequence of Cyanobacterium aponinum BCRC AL20115.</title>
        <authorList>
            <person name="Chang H.-Y."/>
            <person name="Lin K.-M."/>
            <person name="Hsueh H.-T."/>
            <person name="Chu H.-A."/>
            <person name="Kuo C.-H."/>
        </authorList>
    </citation>
    <scope>NUCLEOTIDE SEQUENCE</scope>
    <source>
        <strain evidence="3">AL20115</strain>
    </source>
</reference>